<dbReference type="HOGENOM" id="CLU_2561773_0_0_1"/>
<proteinExistence type="predicted"/>
<protein>
    <submittedName>
        <fullName evidence="1 2">Uncharacterized protein</fullName>
    </submittedName>
</protein>
<accession>A0A072V043</accession>
<evidence type="ECO:0000313" key="2">
    <source>
        <dbReference type="EnsemblPlants" id="KEH31470"/>
    </source>
</evidence>
<evidence type="ECO:0000313" key="1">
    <source>
        <dbReference type="EMBL" id="KEH31470.1"/>
    </source>
</evidence>
<gene>
    <name evidence="1" type="ordered locus">MTR_4g094888</name>
</gene>
<sequence>MWPSREGTSSWRRENLRSGYIYMRIQHRFVLLSHLIRLIEPWPESLTCSISGPVLENIPSSTYCTLKALGASIWSPYFWFDG</sequence>
<evidence type="ECO:0000313" key="3">
    <source>
        <dbReference type="Proteomes" id="UP000002051"/>
    </source>
</evidence>
<name>A0A072V043_MEDTR</name>
<reference evidence="1 3" key="1">
    <citation type="journal article" date="2011" name="Nature">
        <title>The Medicago genome provides insight into the evolution of rhizobial symbioses.</title>
        <authorList>
            <person name="Young N.D."/>
            <person name="Debelle F."/>
            <person name="Oldroyd G.E."/>
            <person name="Geurts R."/>
            <person name="Cannon S.B."/>
            <person name="Udvardi M.K."/>
            <person name="Benedito V.A."/>
            <person name="Mayer K.F."/>
            <person name="Gouzy J."/>
            <person name="Schoof H."/>
            <person name="Van de Peer Y."/>
            <person name="Proost S."/>
            <person name="Cook D.R."/>
            <person name="Meyers B.C."/>
            <person name="Spannagl M."/>
            <person name="Cheung F."/>
            <person name="De Mita S."/>
            <person name="Krishnakumar V."/>
            <person name="Gundlach H."/>
            <person name="Zhou S."/>
            <person name="Mudge J."/>
            <person name="Bharti A.K."/>
            <person name="Murray J.D."/>
            <person name="Naoumkina M.A."/>
            <person name="Rosen B."/>
            <person name="Silverstein K.A."/>
            <person name="Tang H."/>
            <person name="Rombauts S."/>
            <person name="Zhao P.X."/>
            <person name="Zhou P."/>
            <person name="Barbe V."/>
            <person name="Bardou P."/>
            <person name="Bechner M."/>
            <person name="Bellec A."/>
            <person name="Berger A."/>
            <person name="Berges H."/>
            <person name="Bidwell S."/>
            <person name="Bisseling T."/>
            <person name="Choisne N."/>
            <person name="Couloux A."/>
            <person name="Denny R."/>
            <person name="Deshpande S."/>
            <person name="Dai X."/>
            <person name="Doyle J.J."/>
            <person name="Dudez A.M."/>
            <person name="Farmer A.D."/>
            <person name="Fouteau S."/>
            <person name="Franken C."/>
            <person name="Gibelin C."/>
            <person name="Gish J."/>
            <person name="Goldstein S."/>
            <person name="Gonzalez A.J."/>
            <person name="Green P.J."/>
            <person name="Hallab A."/>
            <person name="Hartog M."/>
            <person name="Hua A."/>
            <person name="Humphray S.J."/>
            <person name="Jeong D.H."/>
            <person name="Jing Y."/>
            <person name="Jocker A."/>
            <person name="Kenton S.M."/>
            <person name="Kim D.J."/>
            <person name="Klee K."/>
            <person name="Lai H."/>
            <person name="Lang C."/>
            <person name="Lin S."/>
            <person name="Macmil S.L."/>
            <person name="Magdelenat G."/>
            <person name="Matthews L."/>
            <person name="McCorrison J."/>
            <person name="Monaghan E.L."/>
            <person name="Mun J.H."/>
            <person name="Najar F.Z."/>
            <person name="Nicholson C."/>
            <person name="Noirot C."/>
            <person name="O'Bleness M."/>
            <person name="Paule C.R."/>
            <person name="Poulain J."/>
            <person name="Prion F."/>
            <person name="Qin B."/>
            <person name="Qu C."/>
            <person name="Retzel E.F."/>
            <person name="Riddle C."/>
            <person name="Sallet E."/>
            <person name="Samain S."/>
            <person name="Samson N."/>
            <person name="Sanders I."/>
            <person name="Saurat O."/>
            <person name="Scarpelli C."/>
            <person name="Schiex T."/>
            <person name="Segurens B."/>
            <person name="Severin A.J."/>
            <person name="Sherrier D.J."/>
            <person name="Shi R."/>
            <person name="Sims S."/>
            <person name="Singer S.R."/>
            <person name="Sinharoy S."/>
            <person name="Sterck L."/>
            <person name="Viollet A."/>
            <person name="Wang B.B."/>
            <person name="Wang K."/>
            <person name="Wang M."/>
            <person name="Wang X."/>
            <person name="Warfsmann J."/>
            <person name="Weissenbach J."/>
            <person name="White D.D."/>
            <person name="White J.D."/>
            <person name="Wiley G.B."/>
            <person name="Wincker P."/>
            <person name="Xing Y."/>
            <person name="Yang L."/>
            <person name="Yao Z."/>
            <person name="Ying F."/>
            <person name="Zhai J."/>
            <person name="Zhou L."/>
            <person name="Zuber A."/>
            <person name="Denarie J."/>
            <person name="Dixon R.A."/>
            <person name="May G.D."/>
            <person name="Schwartz D.C."/>
            <person name="Rogers J."/>
            <person name="Quetier F."/>
            <person name="Town C.D."/>
            <person name="Roe B.A."/>
        </authorList>
    </citation>
    <scope>NUCLEOTIDE SEQUENCE [LARGE SCALE GENOMIC DNA]</scope>
    <source>
        <strain evidence="1">A17</strain>
        <strain evidence="2 3">cv. Jemalong A17</strain>
    </source>
</reference>
<keyword evidence="3" id="KW-1185">Reference proteome</keyword>
<dbReference type="EMBL" id="CM001220">
    <property type="protein sequence ID" value="KEH31470.1"/>
    <property type="molecule type" value="Genomic_DNA"/>
</dbReference>
<organism evidence="1 3">
    <name type="scientific">Medicago truncatula</name>
    <name type="common">Barrel medic</name>
    <name type="synonym">Medicago tribuloides</name>
    <dbReference type="NCBI Taxonomy" id="3880"/>
    <lineage>
        <taxon>Eukaryota</taxon>
        <taxon>Viridiplantae</taxon>
        <taxon>Streptophyta</taxon>
        <taxon>Embryophyta</taxon>
        <taxon>Tracheophyta</taxon>
        <taxon>Spermatophyta</taxon>
        <taxon>Magnoliopsida</taxon>
        <taxon>eudicotyledons</taxon>
        <taxon>Gunneridae</taxon>
        <taxon>Pentapetalae</taxon>
        <taxon>rosids</taxon>
        <taxon>fabids</taxon>
        <taxon>Fabales</taxon>
        <taxon>Fabaceae</taxon>
        <taxon>Papilionoideae</taxon>
        <taxon>50 kb inversion clade</taxon>
        <taxon>NPAAA clade</taxon>
        <taxon>Hologalegina</taxon>
        <taxon>IRL clade</taxon>
        <taxon>Trifolieae</taxon>
        <taxon>Medicago</taxon>
    </lineage>
</organism>
<dbReference type="Proteomes" id="UP000002051">
    <property type="component" value="Chromosome 4"/>
</dbReference>
<dbReference type="AlphaFoldDB" id="A0A072V043"/>
<dbReference type="EnsemblPlants" id="KEH31470">
    <property type="protein sequence ID" value="KEH31470"/>
    <property type="gene ID" value="MTR_4g094888"/>
</dbReference>
<reference evidence="2" key="3">
    <citation type="submission" date="2015-04" db="UniProtKB">
        <authorList>
            <consortium name="EnsemblPlants"/>
        </authorList>
    </citation>
    <scope>IDENTIFICATION</scope>
    <source>
        <strain evidence="2">cv. Jemalong A17</strain>
    </source>
</reference>
<reference evidence="1 3" key="2">
    <citation type="journal article" date="2014" name="BMC Genomics">
        <title>An improved genome release (version Mt4.0) for the model legume Medicago truncatula.</title>
        <authorList>
            <person name="Tang H."/>
            <person name="Krishnakumar V."/>
            <person name="Bidwell S."/>
            <person name="Rosen B."/>
            <person name="Chan A."/>
            <person name="Zhou S."/>
            <person name="Gentzbittel L."/>
            <person name="Childs K.L."/>
            <person name="Yandell M."/>
            <person name="Gundlach H."/>
            <person name="Mayer K.F."/>
            <person name="Schwartz D.C."/>
            <person name="Town C.D."/>
        </authorList>
    </citation>
    <scope>GENOME REANNOTATION</scope>
    <source>
        <strain evidence="1">A17</strain>
        <strain evidence="2 3">cv. Jemalong A17</strain>
    </source>
</reference>